<name>A0ABZ2ZY81_9MICC</name>
<protein>
    <submittedName>
        <fullName evidence="3">YciI family protein</fullName>
    </submittedName>
</protein>
<dbReference type="Proteomes" id="UP001448858">
    <property type="component" value="Chromosome"/>
</dbReference>
<dbReference type="Pfam" id="PF03795">
    <property type="entry name" value="YCII"/>
    <property type="match status" value="1"/>
</dbReference>
<evidence type="ECO:0000259" key="2">
    <source>
        <dbReference type="Pfam" id="PF03795"/>
    </source>
</evidence>
<evidence type="ECO:0000313" key="4">
    <source>
        <dbReference type="Proteomes" id="UP001448858"/>
    </source>
</evidence>
<feature type="domain" description="YCII-related" evidence="2">
    <location>
        <begin position="1"/>
        <end position="116"/>
    </location>
</feature>
<dbReference type="EMBL" id="CP151657">
    <property type="protein sequence ID" value="WZP17158.1"/>
    <property type="molecule type" value="Genomic_DNA"/>
</dbReference>
<accession>A0ABZ2ZY81</accession>
<evidence type="ECO:0000256" key="1">
    <source>
        <dbReference type="ARBA" id="ARBA00007689"/>
    </source>
</evidence>
<sequence length="147" mass="16517">MQYMFIMRSTDEAKEAFKDMPMEEVINQMGAYNESMINAGVLLAGEGLADVTQDSGFIVDFSEEPPLVTDGPYGETHELFNGFWIIQAASREEAAEWAMRCPLGPGSKLEVRRVTDASDFADFADNEYIRKEEGWRETETKLRSGNA</sequence>
<comment type="similarity">
    <text evidence="1">Belongs to the YciI family.</text>
</comment>
<dbReference type="Gene3D" id="3.30.70.1060">
    <property type="entry name" value="Dimeric alpha+beta barrel"/>
    <property type="match status" value="1"/>
</dbReference>
<dbReference type="InterPro" id="IPR005545">
    <property type="entry name" value="YCII"/>
</dbReference>
<organism evidence="3 4">
    <name type="scientific">Arthrobacter citreus</name>
    <dbReference type="NCBI Taxonomy" id="1670"/>
    <lineage>
        <taxon>Bacteria</taxon>
        <taxon>Bacillati</taxon>
        <taxon>Actinomycetota</taxon>
        <taxon>Actinomycetes</taxon>
        <taxon>Micrococcales</taxon>
        <taxon>Micrococcaceae</taxon>
        <taxon>Arthrobacter</taxon>
    </lineage>
</organism>
<evidence type="ECO:0000313" key="3">
    <source>
        <dbReference type="EMBL" id="WZP17158.1"/>
    </source>
</evidence>
<reference evidence="3 4" key="1">
    <citation type="submission" date="2024-04" db="EMBL/GenBank/DDBJ databases">
        <title>Arthrobacter sp. from Plains bison fecal sample.</title>
        <authorList>
            <person name="Ruzzini A."/>
        </authorList>
    </citation>
    <scope>NUCLEOTIDE SEQUENCE [LARGE SCALE GENOMIC DNA]</scope>
    <source>
        <strain evidence="3 4">EINP1</strain>
    </source>
</reference>
<dbReference type="InterPro" id="IPR011008">
    <property type="entry name" value="Dimeric_a/b-barrel"/>
</dbReference>
<dbReference type="PANTHER" id="PTHR35174">
    <property type="entry name" value="BLL7171 PROTEIN-RELATED"/>
    <property type="match status" value="1"/>
</dbReference>
<gene>
    <name evidence="3" type="ORF">AAE021_06270</name>
</gene>
<proteinExistence type="inferred from homology"/>
<keyword evidence="4" id="KW-1185">Reference proteome</keyword>
<dbReference type="SUPFAM" id="SSF54909">
    <property type="entry name" value="Dimeric alpha+beta barrel"/>
    <property type="match status" value="1"/>
</dbReference>
<dbReference type="RefSeq" id="WP_342024753.1">
    <property type="nucleotide sequence ID" value="NZ_CP151657.1"/>
</dbReference>